<dbReference type="SMART" id="SM00219">
    <property type="entry name" value="TyrKc"/>
    <property type="match status" value="1"/>
</dbReference>
<dbReference type="PROSITE" id="PS50011">
    <property type="entry name" value="PROTEIN_KINASE_DOM"/>
    <property type="match status" value="1"/>
</dbReference>
<evidence type="ECO:0000256" key="8">
    <source>
        <dbReference type="RuleBase" id="RU362096"/>
    </source>
</evidence>
<dbReference type="SUPFAM" id="SSF55550">
    <property type="entry name" value="SH2 domain"/>
    <property type="match status" value="1"/>
</dbReference>
<comment type="similarity">
    <text evidence="8">Belongs to the protein kinase superfamily. Tyr protein kinase family.</text>
</comment>
<name>A0A0K0EVZ7_STRVS</name>
<evidence type="ECO:0000259" key="11">
    <source>
        <dbReference type="PROSITE" id="PS50011"/>
    </source>
</evidence>
<evidence type="ECO:0000256" key="9">
    <source>
        <dbReference type="SAM" id="MobiDB-lite"/>
    </source>
</evidence>
<protein>
    <recommendedName>
        <fullName evidence="8">Tyrosine-protein kinase</fullName>
        <ecNumber evidence="8">2.7.10.2</ecNumber>
    </recommendedName>
</protein>
<dbReference type="CDD" id="cd00192">
    <property type="entry name" value="PTKc"/>
    <property type="match status" value="1"/>
</dbReference>
<evidence type="ECO:0000256" key="3">
    <source>
        <dbReference type="ARBA" id="ARBA00022777"/>
    </source>
</evidence>
<evidence type="ECO:0000256" key="2">
    <source>
        <dbReference type="ARBA" id="ARBA00022741"/>
    </source>
</evidence>
<evidence type="ECO:0000256" key="4">
    <source>
        <dbReference type="ARBA" id="ARBA00022840"/>
    </source>
</evidence>
<feature type="compositionally biased region" description="Basic residues" evidence="9">
    <location>
        <begin position="1"/>
        <end position="13"/>
    </location>
</feature>
<feature type="compositionally biased region" description="Polar residues" evidence="9">
    <location>
        <begin position="23"/>
        <end position="47"/>
    </location>
</feature>
<dbReference type="WBParaSite" id="SVE_0069600.1">
    <property type="protein sequence ID" value="SVE_0069600.1"/>
    <property type="gene ID" value="SVE_0069600"/>
</dbReference>
<feature type="compositionally biased region" description="Low complexity" evidence="9">
    <location>
        <begin position="132"/>
        <end position="141"/>
    </location>
</feature>
<dbReference type="Gene3D" id="3.30.505.10">
    <property type="entry name" value="SH2 domain"/>
    <property type="match status" value="1"/>
</dbReference>
<feature type="binding site" evidence="7">
    <location>
        <position position="325"/>
    </location>
    <ligand>
        <name>ATP</name>
        <dbReference type="ChEBI" id="CHEBI:30616"/>
    </ligand>
</feature>
<dbReference type="InterPro" id="IPR020635">
    <property type="entry name" value="Tyr_kinase_cat_dom"/>
</dbReference>
<dbReference type="Proteomes" id="UP000035680">
    <property type="component" value="Unassembled WGS sequence"/>
</dbReference>
<dbReference type="STRING" id="75913.A0A0K0EVZ7"/>
<evidence type="ECO:0000259" key="10">
    <source>
        <dbReference type="PROSITE" id="PS50001"/>
    </source>
</evidence>
<dbReference type="InterPro" id="IPR036860">
    <property type="entry name" value="SH2_dom_sf"/>
</dbReference>
<dbReference type="PANTHER" id="PTHR24418">
    <property type="entry name" value="TYROSINE-PROTEIN KINASE"/>
    <property type="match status" value="1"/>
</dbReference>
<dbReference type="InterPro" id="IPR011009">
    <property type="entry name" value="Kinase-like_dom_sf"/>
</dbReference>
<dbReference type="Pfam" id="PF00017">
    <property type="entry name" value="SH2"/>
    <property type="match status" value="1"/>
</dbReference>
<comment type="catalytic activity">
    <reaction evidence="8">
        <text>L-tyrosyl-[protein] + ATP = O-phospho-L-tyrosyl-[protein] + ADP + H(+)</text>
        <dbReference type="Rhea" id="RHEA:10596"/>
        <dbReference type="Rhea" id="RHEA-COMP:10136"/>
        <dbReference type="Rhea" id="RHEA-COMP:20101"/>
        <dbReference type="ChEBI" id="CHEBI:15378"/>
        <dbReference type="ChEBI" id="CHEBI:30616"/>
        <dbReference type="ChEBI" id="CHEBI:46858"/>
        <dbReference type="ChEBI" id="CHEBI:61978"/>
        <dbReference type="ChEBI" id="CHEBI:456216"/>
        <dbReference type="EC" id="2.7.10.2"/>
    </reaction>
</comment>
<dbReference type="SMART" id="SM00252">
    <property type="entry name" value="SH2"/>
    <property type="match status" value="1"/>
</dbReference>
<dbReference type="AlphaFoldDB" id="A0A0K0EVZ7"/>
<keyword evidence="3 8" id="KW-0418">Kinase</keyword>
<accession>A0A0K0EVZ7</accession>
<keyword evidence="12" id="KW-1185">Reference proteome</keyword>
<dbReference type="SUPFAM" id="SSF56112">
    <property type="entry name" value="Protein kinase-like (PK-like)"/>
    <property type="match status" value="1"/>
</dbReference>
<dbReference type="InterPro" id="IPR050198">
    <property type="entry name" value="Non-receptor_tyrosine_kinases"/>
</dbReference>
<feature type="compositionally biased region" description="Basic and acidic residues" evidence="9">
    <location>
        <begin position="72"/>
        <end position="95"/>
    </location>
</feature>
<keyword evidence="6" id="KW-0727">SH2 domain</keyword>
<dbReference type="PRINTS" id="PR00109">
    <property type="entry name" value="TYRKINASE"/>
</dbReference>
<sequence length="570" mass="65029">MSKIILRKKKSKSNHVSDDPNYTAMSSLTTEKVTQTASKTLSKTNSVNKKEPTKRNFKSIDIPLKVISEVPTESKETSNLREDNQKLTKESEQTKENNNNSNKDAENLSIIQNPESPTQEDIVKKEYDTVTPKSSSNNKSLKLPKLKIKGDKISKEPKTNGSSVNTKKVPQDDISLSIFQDLEKEPWFHGILSRDDIKNLLTTSGSFLVRTDINNAKEKKLMLSCKWNSKRIHFVFEIKGREVMLFDQRSTSVLCLINKVLNEKIPLHPEYKVILQKPILQQPWEINKNNISFIKKIGQGTFGEIWKGNMKTATDQGYNTPIAIKIPKIKNLDKFISIITEALLEVKFMRLFEHENIVKFYGSSFSSEPFMIVMELSNYGCLQRYVRRKKKKIENKDLLKFAIDAALGVDYIHSKCGIHRDVAARNCLVFSENKVKISDFGQAIILKNGEKEFKLNSKDSLLPLRWLSPETLTHSIFSYKTDVYSFGILLWELFNACKEPFATLTVAEIVAGVKNGLKPKSSQTVPMEIIDIIENKCLHSDKTKRPSMNELIKILTDIYSRTIQPPSESK</sequence>
<organism evidence="12 13">
    <name type="scientific">Strongyloides venezuelensis</name>
    <name type="common">Threadworm</name>
    <dbReference type="NCBI Taxonomy" id="75913"/>
    <lineage>
        <taxon>Eukaryota</taxon>
        <taxon>Metazoa</taxon>
        <taxon>Ecdysozoa</taxon>
        <taxon>Nematoda</taxon>
        <taxon>Chromadorea</taxon>
        <taxon>Rhabditida</taxon>
        <taxon>Tylenchina</taxon>
        <taxon>Panagrolaimomorpha</taxon>
        <taxon>Strongyloidoidea</taxon>
        <taxon>Strongyloididae</taxon>
        <taxon>Strongyloides</taxon>
    </lineage>
</organism>
<dbReference type="Pfam" id="PF07714">
    <property type="entry name" value="PK_Tyr_Ser-Thr"/>
    <property type="match status" value="1"/>
</dbReference>
<dbReference type="EC" id="2.7.10.2" evidence="8"/>
<dbReference type="InterPro" id="IPR000980">
    <property type="entry name" value="SH2"/>
</dbReference>
<keyword evidence="5 8" id="KW-0829">Tyrosine-protein kinase</keyword>
<keyword evidence="1 8" id="KW-0808">Transferase</keyword>
<feature type="compositionally biased region" description="Basic and acidic residues" evidence="9">
    <location>
        <begin position="148"/>
        <end position="158"/>
    </location>
</feature>
<dbReference type="Gene3D" id="3.30.200.20">
    <property type="entry name" value="Phosphorylase Kinase, domain 1"/>
    <property type="match status" value="1"/>
</dbReference>
<evidence type="ECO:0000256" key="5">
    <source>
        <dbReference type="ARBA" id="ARBA00023137"/>
    </source>
</evidence>
<evidence type="ECO:0000256" key="7">
    <source>
        <dbReference type="PROSITE-ProRule" id="PRU10141"/>
    </source>
</evidence>
<keyword evidence="4 7" id="KW-0067">ATP-binding</keyword>
<evidence type="ECO:0000313" key="13">
    <source>
        <dbReference type="WBParaSite" id="SVE_0069600.1"/>
    </source>
</evidence>
<dbReference type="InterPro" id="IPR017441">
    <property type="entry name" value="Protein_kinase_ATP_BS"/>
</dbReference>
<feature type="domain" description="Protein kinase" evidence="11">
    <location>
        <begin position="291"/>
        <end position="560"/>
    </location>
</feature>
<feature type="domain" description="SH2" evidence="10">
    <location>
        <begin position="187"/>
        <end position="284"/>
    </location>
</feature>
<dbReference type="InterPro" id="IPR001245">
    <property type="entry name" value="Ser-Thr/Tyr_kinase_cat_dom"/>
</dbReference>
<proteinExistence type="inferred from homology"/>
<dbReference type="GO" id="GO:0004715">
    <property type="term" value="F:non-membrane spanning protein tyrosine kinase activity"/>
    <property type="evidence" value="ECO:0007669"/>
    <property type="project" value="UniProtKB-EC"/>
</dbReference>
<feature type="compositionally biased region" description="Polar residues" evidence="9">
    <location>
        <begin position="110"/>
        <end position="119"/>
    </location>
</feature>
<dbReference type="PROSITE" id="PS00107">
    <property type="entry name" value="PROTEIN_KINASE_ATP"/>
    <property type="match status" value="1"/>
</dbReference>
<dbReference type="InterPro" id="IPR000719">
    <property type="entry name" value="Prot_kinase_dom"/>
</dbReference>
<evidence type="ECO:0000256" key="1">
    <source>
        <dbReference type="ARBA" id="ARBA00022679"/>
    </source>
</evidence>
<evidence type="ECO:0000256" key="6">
    <source>
        <dbReference type="PROSITE-ProRule" id="PRU00191"/>
    </source>
</evidence>
<dbReference type="GO" id="GO:0005524">
    <property type="term" value="F:ATP binding"/>
    <property type="evidence" value="ECO:0007669"/>
    <property type="project" value="UniProtKB-UniRule"/>
</dbReference>
<reference evidence="13" key="2">
    <citation type="submission" date="2015-08" db="UniProtKB">
        <authorList>
            <consortium name="WormBaseParasite"/>
        </authorList>
    </citation>
    <scope>IDENTIFICATION</scope>
</reference>
<keyword evidence="2 7" id="KW-0547">Nucleotide-binding</keyword>
<dbReference type="Gene3D" id="1.10.510.10">
    <property type="entry name" value="Transferase(Phosphotransferase) domain 1"/>
    <property type="match status" value="1"/>
</dbReference>
<dbReference type="PROSITE" id="PS50001">
    <property type="entry name" value="SH2"/>
    <property type="match status" value="1"/>
</dbReference>
<evidence type="ECO:0000313" key="12">
    <source>
        <dbReference type="Proteomes" id="UP000035680"/>
    </source>
</evidence>
<feature type="region of interest" description="Disordered" evidence="9">
    <location>
        <begin position="1"/>
        <end position="167"/>
    </location>
</feature>
<reference evidence="12" key="1">
    <citation type="submission" date="2014-07" db="EMBL/GenBank/DDBJ databases">
        <authorList>
            <person name="Martin A.A"/>
            <person name="De Silva N."/>
        </authorList>
    </citation>
    <scope>NUCLEOTIDE SEQUENCE</scope>
</reference>